<evidence type="ECO:0000313" key="7">
    <source>
        <dbReference type="Proteomes" id="UP000650833"/>
    </source>
</evidence>
<dbReference type="InterPro" id="IPR000651">
    <property type="entry name" value="Ras-like_Gua-exchang_fac_N"/>
</dbReference>
<dbReference type="AlphaFoldDB" id="A0A8H7V7E6"/>
<evidence type="ECO:0000256" key="1">
    <source>
        <dbReference type="ARBA" id="ARBA00022658"/>
    </source>
</evidence>
<name>A0A8H7V7E6_9FUNG</name>
<feature type="domain" description="N-terminal Ras-GEF" evidence="5">
    <location>
        <begin position="190"/>
        <end position="322"/>
    </location>
</feature>
<dbReference type="InterPro" id="IPR036964">
    <property type="entry name" value="RASGEF_cat_dom_sf"/>
</dbReference>
<dbReference type="PROSITE" id="PS50009">
    <property type="entry name" value="RASGEF_CAT"/>
    <property type="match status" value="1"/>
</dbReference>
<dbReference type="Pfam" id="PF00618">
    <property type="entry name" value="RasGEF_N"/>
    <property type="match status" value="1"/>
</dbReference>
<evidence type="ECO:0008006" key="8">
    <source>
        <dbReference type="Google" id="ProtNLM"/>
    </source>
</evidence>
<dbReference type="PANTHER" id="PTHR23113">
    <property type="entry name" value="GUANINE NUCLEOTIDE EXCHANGE FACTOR"/>
    <property type="match status" value="1"/>
</dbReference>
<protein>
    <recommendedName>
        <fullName evidence="8">Ras guanine nucleotide exchange factor</fullName>
    </recommendedName>
</protein>
<feature type="region of interest" description="Disordered" evidence="3">
    <location>
        <begin position="505"/>
        <end position="525"/>
    </location>
</feature>
<dbReference type="GO" id="GO:0007265">
    <property type="term" value="P:Ras protein signal transduction"/>
    <property type="evidence" value="ECO:0007669"/>
    <property type="project" value="TreeGrafter"/>
</dbReference>
<dbReference type="InterPro" id="IPR023578">
    <property type="entry name" value="Ras_GEF_dom_sf"/>
</dbReference>
<feature type="domain" description="Ras-GEF" evidence="4">
    <location>
        <begin position="469"/>
        <end position="706"/>
    </location>
</feature>
<sequence>MLIQFIGKLYRLKSNEQFIIQIVECNGIPSMKLSSLDGIFICYDVTNRDSMDPLPDITNAFIANQVPCLLIGLKSDLTVLRTVDPHLGHLIGNLFGVQAIEVDNFTFNGTQLLQKYFIQFIYSDRKILLNNQQVGRVKNEDPLQLPSSPKAPAPTMDAAIAQPKSLVTMTTAATTVPIVTAPQAMKTNKVNNITDEESIETIVDQLLDSNQDEHGIIIFLTVFRKFLKPSNLAKILIQKFEFDLINQEYHFKSTTTAEKFLIPTTRQERIRSFFCIWLSHYWGDFKNSVTRRMILDFLDRISNYQELNPICDILLPLAMRDPALRDKDAYWGMCDEEQLTKRKKDSGYCGSFQWNSALNADLDYKDNNNDTLLKRAASTNSHIPVDFKSIVTTFNKRNSTPVSLLIQQQQQQQQQLQLKLQKKKDENNNNTTNKDSSAIFGGGIIPIQYDQSIIIYDHDTQFDILISLSPTKLAEQLTWIDQELFRRIQPRDFLRHLWSHQKRKSRLSTRRSSSNSSSSGKSSDNPVLASIEHFNFVSGWIASLIVDQAHIEKRIHTFEFCLQVAVELRRLNNFNTLMAVLAGVNNAAVLRLKQTRLAVQSKNKKLYDQFLDLETLMSSERSFCHYRAALKQTTTVPAIPYLGIHQQDLVSLGEANKDYKANVMRFQYPTYTTLVPDSFVIYFIGHEGTVATEDERYEKSIEIEPRSLKPSPSTSSTSSRWLTKHVIY</sequence>
<organism evidence="6 7">
    <name type="scientific">Mucor plumbeus</name>
    <dbReference type="NCBI Taxonomy" id="97098"/>
    <lineage>
        <taxon>Eukaryota</taxon>
        <taxon>Fungi</taxon>
        <taxon>Fungi incertae sedis</taxon>
        <taxon>Mucoromycota</taxon>
        <taxon>Mucoromycotina</taxon>
        <taxon>Mucoromycetes</taxon>
        <taxon>Mucorales</taxon>
        <taxon>Mucorineae</taxon>
        <taxon>Mucoraceae</taxon>
        <taxon>Mucor</taxon>
    </lineage>
</organism>
<dbReference type="EMBL" id="JAEPRC010000043">
    <property type="protein sequence ID" value="KAG2212916.1"/>
    <property type="molecule type" value="Genomic_DNA"/>
</dbReference>
<dbReference type="SMART" id="SM00147">
    <property type="entry name" value="RasGEF"/>
    <property type="match status" value="1"/>
</dbReference>
<dbReference type="Gene3D" id="3.40.50.300">
    <property type="entry name" value="P-loop containing nucleotide triphosphate hydrolases"/>
    <property type="match status" value="1"/>
</dbReference>
<keyword evidence="7" id="KW-1185">Reference proteome</keyword>
<dbReference type="Proteomes" id="UP000650833">
    <property type="component" value="Unassembled WGS sequence"/>
</dbReference>
<dbReference type="Gene3D" id="1.20.870.10">
    <property type="entry name" value="Son of sevenless (SoS) protein Chain: S domain 1"/>
    <property type="match status" value="1"/>
</dbReference>
<evidence type="ECO:0000259" key="4">
    <source>
        <dbReference type="PROSITE" id="PS50009"/>
    </source>
</evidence>
<evidence type="ECO:0000313" key="6">
    <source>
        <dbReference type="EMBL" id="KAG2212916.1"/>
    </source>
</evidence>
<dbReference type="SUPFAM" id="SSF52540">
    <property type="entry name" value="P-loop containing nucleoside triphosphate hydrolases"/>
    <property type="match status" value="1"/>
</dbReference>
<dbReference type="Pfam" id="PF00617">
    <property type="entry name" value="RasGEF"/>
    <property type="match status" value="1"/>
</dbReference>
<accession>A0A8H7V7E6</accession>
<dbReference type="OrthoDB" id="546434at2759"/>
<dbReference type="InterPro" id="IPR001895">
    <property type="entry name" value="RASGEF_cat_dom"/>
</dbReference>
<gene>
    <name evidence="6" type="ORF">INT46_010472</name>
</gene>
<proteinExistence type="predicted"/>
<dbReference type="SUPFAM" id="SSF48366">
    <property type="entry name" value="Ras GEF"/>
    <property type="match status" value="1"/>
</dbReference>
<dbReference type="PANTHER" id="PTHR23113:SF99">
    <property type="entry name" value="RASGEF DOMAIN-CONTAINING PROTEIN"/>
    <property type="match status" value="1"/>
</dbReference>
<keyword evidence="1 2" id="KW-0344">Guanine-nucleotide releasing factor</keyword>
<evidence type="ECO:0000259" key="5">
    <source>
        <dbReference type="PROSITE" id="PS50212"/>
    </source>
</evidence>
<comment type="caution">
    <text evidence="6">The sequence shown here is derived from an EMBL/GenBank/DDBJ whole genome shotgun (WGS) entry which is preliminary data.</text>
</comment>
<dbReference type="InterPro" id="IPR008937">
    <property type="entry name" value="Ras-like_GEF"/>
</dbReference>
<feature type="compositionally biased region" description="Low complexity" evidence="3">
    <location>
        <begin position="510"/>
        <end position="523"/>
    </location>
</feature>
<evidence type="ECO:0000256" key="3">
    <source>
        <dbReference type="SAM" id="MobiDB-lite"/>
    </source>
</evidence>
<dbReference type="GO" id="GO:0005085">
    <property type="term" value="F:guanyl-nucleotide exchange factor activity"/>
    <property type="evidence" value="ECO:0007669"/>
    <property type="project" value="UniProtKB-KW"/>
</dbReference>
<dbReference type="PROSITE" id="PS50212">
    <property type="entry name" value="RASGEF_NTER"/>
    <property type="match status" value="1"/>
</dbReference>
<dbReference type="InterPro" id="IPR027417">
    <property type="entry name" value="P-loop_NTPase"/>
</dbReference>
<evidence type="ECO:0000256" key="2">
    <source>
        <dbReference type="PROSITE-ProRule" id="PRU00168"/>
    </source>
</evidence>
<reference evidence="6" key="1">
    <citation type="submission" date="2020-12" db="EMBL/GenBank/DDBJ databases">
        <title>Metabolic potential, ecology and presence of endohyphal bacteria is reflected in genomic diversity of Mucoromycotina.</title>
        <authorList>
            <person name="Muszewska A."/>
            <person name="Okrasinska A."/>
            <person name="Steczkiewicz K."/>
            <person name="Drgas O."/>
            <person name="Orlowska M."/>
            <person name="Perlinska-Lenart U."/>
            <person name="Aleksandrzak-Piekarczyk T."/>
            <person name="Szatraj K."/>
            <person name="Zielenkiewicz U."/>
            <person name="Pilsyk S."/>
            <person name="Malc E."/>
            <person name="Mieczkowski P."/>
            <person name="Kruszewska J.S."/>
            <person name="Biernat P."/>
            <person name="Pawlowska J."/>
        </authorList>
    </citation>
    <scope>NUCLEOTIDE SEQUENCE</scope>
    <source>
        <strain evidence="6">CBS 226.32</strain>
    </source>
</reference>
<dbReference type="GO" id="GO:0005886">
    <property type="term" value="C:plasma membrane"/>
    <property type="evidence" value="ECO:0007669"/>
    <property type="project" value="TreeGrafter"/>
</dbReference>
<dbReference type="Gene3D" id="1.10.840.10">
    <property type="entry name" value="Ras guanine-nucleotide exchange factors catalytic domain"/>
    <property type="match status" value="1"/>
</dbReference>